<dbReference type="InterPro" id="IPR036393">
    <property type="entry name" value="AceGlu_kinase-like_sf"/>
</dbReference>
<dbReference type="STRING" id="309798.COPRO5265_0740"/>
<dbReference type="UniPathway" id="UPA00159">
    <property type="reaction ID" value="UER00275"/>
</dbReference>
<gene>
    <name evidence="15" type="ordered locus">COPRO5265_0740</name>
</gene>
<evidence type="ECO:0000256" key="9">
    <source>
        <dbReference type="ARBA" id="ARBA00022777"/>
    </source>
</evidence>
<dbReference type="GO" id="GO:0044210">
    <property type="term" value="P:'de novo' CTP biosynthetic process"/>
    <property type="evidence" value="ECO:0007669"/>
    <property type="project" value="UniProtKB-UniPathway"/>
</dbReference>
<dbReference type="GO" id="GO:0033862">
    <property type="term" value="F:UMP kinase activity"/>
    <property type="evidence" value="ECO:0007669"/>
    <property type="project" value="UniProtKB-EC"/>
</dbReference>
<organism evidence="15 16">
    <name type="scientific">Coprothermobacter proteolyticus (strain ATCC 35245 / DSM 5265 / OCM 4 / BT)</name>
    <dbReference type="NCBI Taxonomy" id="309798"/>
    <lineage>
        <taxon>Bacteria</taxon>
        <taxon>Pseudomonadati</taxon>
        <taxon>Coprothermobacterota</taxon>
        <taxon>Coprothermobacteria</taxon>
        <taxon>Coprothermobacterales</taxon>
        <taxon>Coprothermobacteraceae</taxon>
        <taxon>Coprothermobacter</taxon>
    </lineage>
</organism>
<evidence type="ECO:0000256" key="6">
    <source>
        <dbReference type="ARBA" id="ARBA00022490"/>
    </source>
</evidence>
<keyword evidence="10" id="KW-0067">ATP-binding</keyword>
<evidence type="ECO:0000256" key="4">
    <source>
        <dbReference type="ARBA" id="ARBA00012899"/>
    </source>
</evidence>
<dbReference type="GO" id="GO:0006225">
    <property type="term" value="P:UDP biosynthetic process"/>
    <property type="evidence" value="ECO:0007669"/>
    <property type="project" value="TreeGrafter"/>
</dbReference>
<reference evidence="15 16" key="2">
    <citation type="journal article" date="2014" name="Genome Announc.">
        <title>Complete Genome Sequence of Coprothermobacter proteolyticus DSM 5265.</title>
        <authorList>
            <person name="Alexiev A."/>
            <person name="Coil D.A."/>
            <person name="Badger J.H."/>
            <person name="Enticknap J."/>
            <person name="Ward N."/>
            <person name="Robb F.T."/>
            <person name="Eisen J.A."/>
        </authorList>
    </citation>
    <scope>NUCLEOTIDE SEQUENCE [LARGE SCALE GENOMIC DNA]</scope>
    <source>
        <strain evidence="16">ATCC 35245 / DSM 5265 / OCM 4 / BT</strain>
    </source>
</reference>
<dbReference type="KEGG" id="cpo:COPRO5265_0740"/>
<evidence type="ECO:0000256" key="1">
    <source>
        <dbReference type="ARBA" id="ARBA00004496"/>
    </source>
</evidence>
<keyword evidence="11" id="KW-0665">Pyrimidine biosynthesis</keyword>
<reference evidence="16" key="1">
    <citation type="submission" date="2008-08" db="EMBL/GenBank/DDBJ databases">
        <title>The complete genome sequence of Coprothermobacter proteolyticus strain ATCC 5245 / DSM 5265 / BT.</title>
        <authorList>
            <person name="Dodson R.J."/>
            <person name="Durkin A.S."/>
            <person name="Wu M."/>
            <person name="Eisen J."/>
            <person name="Sutton G."/>
        </authorList>
    </citation>
    <scope>NUCLEOTIDE SEQUENCE [LARGE SCALE GENOMIC DNA]</scope>
    <source>
        <strain evidence="16">ATCC 35245 / DSM 5265 / OCM 4 / BT</strain>
    </source>
</reference>
<dbReference type="HOGENOM" id="CLU_033861_0_0_9"/>
<dbReference type="InterPro" id="IPR001048">
    <property type="entry name" value="Asp/Glu/Uridylate_kinase"/>
</dbReference>
<comment type="catalytic activity">
    <reaction evidence="13">
        <text>UMP + ATP = UDP + ADP</text>
        <dbReference type="Rhea" id="RHEA:24400"/>
        <dbReference type="ChEBI" id="CHEBI:30616"/>
        <dbReference type="ChEBI" id="CHEBI:57865"/>
        <dbReference type="ChEBI" id="CHEBI:58223"/>
        <dbReference type="ChEBI" id="CHEBI:456216"/>
        <dbReference type="EC" id="2.7.4.22"/>
    </reaction>
</comment>
<keyword evidence="7 15" id="KW-0808">Transferase</keyword>
<feature type="domain" description="Aspartate/glutamate/uridylate kinase" evidence="14">
    <location>
        <begin position="7"/>
        <end position="214"/>
    </location>
</feature>
<dbReference type="EC" id="2.7.4.22" evidence="4"/>
<dbReference type="InterPro" id="IPR001057">
    <property type="entry name" value="Glu/AcGlu_kinase"/>
</dbReference>
<dbReference type="PANTHER" id="PTHR42833:SF4">
    <property type="entry name" value="URIDYLATE KINASE PUMPKIN, CHLOROPLASTIC"/>
    <property type="match status" value="1"/>
</dbReference>
<sequence>MALQPFKRLLVKLSGELLSGENGVFSASYLNELSEAVLRLRNEGKQIAFVVGGGNIWRGRDADLLGINGTDADYIGMLSTAVNGLMLKSCFESRGLKAELVSSFLIEGTAYRRHPSEIRNLLENQVTVIFVGGTGMPHLTTDTLAAIRAVEISADLLVKLTKVDGVYDKDPIKYVDACKYDVLTFDEAVQKSLGVMDLAAFALLRDKNIPVAVIKGTDPMELIAFLHDPSKGTLVVPNLEEVHGE</sequence>
<keyword evidence="6" id="KW-0963">Cytoplasm</keyword>
<evidence type="ECO:0000256" key="13">
    <source>
        <dbReference type="ARBA" id="ARBA00047767"/>
    </source>
</evidence>
<accession>B5Y8J1</accession>
<evidence type="ECO:0000313" key="16">
    <source>
        <dbReference type="Proteomes" id="UP000001732"/>
    </source>
</evidence>
<dbReference type="PRINTS" id="PR00474">
    <property type="entry name" value="GLU5KINASE"/>
</dbReference>
<dbReference type="PANTHER" id="PTHR42833">
    <property type="entry name" value="URIDYLATE KINASE"/>
    <property type="match status" value="1"/>
</dbReference>
<dbReference type="AlphaFoldDB" id="B5Y8J1"/>
<keyword evidence="16" id="KW-1185">Reference proteome</keyword>
<dbReference type="Proteomes" id="UP000001732">
    <property type="component" value="Chromosome"/>
</dbReference>
<dbReference type="SUPFAM" id="SSF53633">
    <property type="entry name" value="Carbamate kinase-like"/>
    <property type="match status" value="1"/>
</dbReference>
<keyword evidence="8" id="KW-0547">Nucleotide-binding</keyword>
<evidence type="ECO:0000256" key="10">
    <source>
        <dbReference type="ARBA" id="ARBA00022840"/>
    </source>
</evidence>
<dbReference type="eggNOG" id="COG0528">
    <property type="taxonomic scope" value="Bacteria"/>
</dbReference>
<dbReference type="PIRSF" id="PIRSF005650">
    <property type="entry name" value="Uridylate_kin"/>
    <property type="match status" value="1"/>
</dbReference>
<dbReference type="EMBL" id="CP001145">
    <property type="protein sequence ID" value="ACI16924.1"/>
    <property type="molecule type" value="Genomic_DNA"/>
</dbReference>
<dbReference type="Pfam" id="PF00696">
    <property type="entry name" value="AA_kinase"/>
    <property type="match status" value="1"/>
</dbReference>
<comment type="similarity">
    <text evidence="3">Belongs to the UMP kinase family.</text>
</comment>
<evidence type="ECO:0000256" key="11">
    <source>
        <dbReference type="ARBA" id="ARBA00022975"/>
    </source>
</evidence>
<evidence type="ECO:0000256" key="7">
    <source>
        <dbReference type="ARBA" id="ARBA00022679"/>
    </source>
</evidence>
<evidence type="ECO:0000256" key="12">
    <source>
        <dbReference type="ARBA" id="ARBA00032092"/>
    </source>
</evidence>
<comment type="pathway">
    <text evidence="2">Pyrimidine metabolism; CTP biosynthesis via de novo pathway; UDP from UMP (UMPK route): step 1/1.</text>
</comment>
<dbReference type="InterPro" id="IPR011817">
    <property type="entry name" value="Uridylate_kinase"/>
</dbReference>
<comment type="subcellular location">
    <subcellularLocation>
        <location evidence="1">Cytoplasm</location>
    </subcellularLocation>
</comment>
<dbReference type="GO" id="GO:0005524">
    <property type="term" value="F:ATP binding"/>
    <property type="evidence" value="ECO:0007669"/>
    <property type="project" value="UniProtKB-KW"/>
</dbReference>
<evidence type="ECO:0000256" key="3">
    <source>
        <dbReference type="ARBA" id="ARBA00007614"/>
    </source>
</evidence>
<evidence type="ECO:0000256" key="8">
    <source>
        <dbReference type="ARBA" id="ARBA00022741"/>
    </source>
</evidence>
<evidence type="ECO:0000256" key="2">
    <source>
        <dbReference type="ARBA" id="ARBA00004791"/>
    </source>
</evidence>
<evidence type="ECO:0000256" key="5">
    <source>
        <dbReference type="ARBA" id="ARBA00016403"/>
    </source>
</evidence>
<protein>
    <recommendedName>
        <fullName evidence="5">Uridylate kinase</fullName>
        <ecNumber evidence="4">2.7.4.22</ecNumber>
    </recommendedName>
    <alternativeName>
        <fullName evidence="12">Uridine monophosphate kinase</fullName>
    </alternativeName>
</protein>
<name>B5Y8J1_COPPD</name>
<evidence type="ECO:0000313" key="15">
    <source>
        <dbReference type="EMBL" id="ACI16924.1"/>
    </source>
</evidence>
<proteinExistence type="inferred from homology"/>
<dbReference type="Gene3D" id="3.40.1160.10">
    <property type="entry name" value="Acetylglutamate kinase-like"/>
    <property type="match status" value="1"/>
</dbReference>
<dbReference type="GO" id="GO:0005737">
    <property type="term" value="C:cytoplasm"/>
    <property type="evidence" value="ECO:0007669"/>
    <property type="project" value="UniProtKB-SubCell"/>
</dbReference>
<keyword evidence="9 15" id="KW-0418">Kinase</keyword>
<evidence type="ECO:0000259" key="14">
    <source>
        <dbReference type="Pfam" id="PF00696"/>
    </source>
</evidence>